<keyword evidence="1" id="KW-1133">Transmembrane helix</keyword>
<proteinExistence type="predicted"/>
<dbReference type="OrthoDB" id="9977210at2"/>
<name>S6G7Y9_9MOLU</name>
<comment type="caution">
    <text evidence="2">The sequence shown here is derived from an EMBL/GenBank/DDBJ whole genome shotgun (WGS) entry which is preliminary data.</text>
</comment>
<dbReference type="PATRIC" id="fig|1188240.3.peg.612"/>
<feature type="transmembrane region" description="Helical" evidence="1">
    <location>
        <begin position="20"/>
        <end position="44"/>
    </location>
</feature>
<keyword evidence="1" id="KW-0472">Membrane</keyword>
<dbReference type="AlphaFoldDB" id="S6G7Y9"/>
<gene>
    <name evidence="2" type="ORF">MYEA_6230</name>
</gene>
<dbReference type="RefSeq" id="WP_004429459.1">
    <property type="nucleotide sequence ID" value="NZ_AORK01000025.1"/>
</dbReference>
<dbReference type="EMBL" id="AORK01000025">
    <property type="protein sequence ID" value="EOA07039.1"/>
    <property type="molecule type" value="Genomic_DNA"/>
</dbReference>
<dbReference type="Proteomes" id="UP000015348">
    <property type="component" value="Unassembled WGS sequence"/>
</dbReference>
<accession>S6G7Y9</accession>
<evidence type="ECO:0000256" key="1">
    <source>
        <dbReference type="SAM" id="Phobius"/>
    </source>
</evidence>
<evidence type="ECO:0000313" key="2">
    <source>
        <dbReference type="EMBL" id="EOA07039.1"/>
    </source>
</evidence>
<feature type="transmembrane region" description="Helical" evidence="1">
    <location>
        <begin position="99"/>
        <end position="120"/>
    </location>
</feature>
<sequence length="313" mass="37807">MNALSFILTNNKSWTQTNFVWILTIYQSSFLIIQLIIMSLMNIFENKKIKKTFKDKADFTKISANGIHNAGNMYAISFICFLFQIPAFMSQLILSTEGYGVFVFICAIVYVIISLSHLIFQIKLDDKLHIQKFEKTKYIELNRLKNLYRNVSYKPFRIKYKNKVIKRYDKRSKFIEFQLLVKEKFILQRNRELLLNVKKEDRAHIFKNITVLFNEICPMQKIDEFFLDVFYEYLKVWSSFFNKKNKNLEIQIIDEGQIKNISVEEFKQVIFENLFALLFNRKSIDRNLFYQAQKDWEIIAKDRSFDELFFYYW</sequence>
<protein>
    <recommendedName>
        <fullName evidence="4">Transmembrane protein</fullName>
    </recommendedName>
</protein>
<evidence type="ECO:0008006" key="4">
    <source>
        <dbReference type="Google" id="ProtNLM"/>
    </source>
</evidence>
<evidence type="ECO:0000313" key="3">
    <source>
        <dbReference type="Proteomes" id="UP000015348"/>
    </source>
</evidence>
<organism evidence="2 3">
    <name type="scientific">Mycoplasma yeatsii 13926</name>
    <dbReference type="NCBI Taxonomy" id="1188240"/>
    <lineage>
        <taxon>Bacteria</taxon>
        <taxon>Bacillati</taxon>
        <taxon>Mycoplasmatota</taxon>
        <taxon>Mollicutes</taxon>
        <taxon>Mycoplasmataceae</taxon>
        <taxon>Mycoplasma</taxon>
    </lineage>
</organism>
<reference evidence="2 3" key="1">
    <citation type="journal article" date="2013" name="Genome Announc.">
        <title>Draft Genome Sequences of Mycoplasma auris and Mycoplasma yeatsii, Two Species of the Ear Canal of Caprinae.</title>
        <authorList>
            <person name="Dordet-Frisoni E."/>
            <person name="Baranowski E."/>
            <person name="Barre A."/>
            <person name="Blanchard A."/>
            <person name="Breton M."/>
            <person name="Couture C."/>
            <person name="Dupuy V."/>
            <person name="Gaurivaud P."/>
            <person name="Jacob D."/>
            <person name="Lemaitre C."/>
            <person name="Manso-Silvan L."/>
            <person name="Nikolski M."/>
            <person name="Nouvel L.X."/>
            <person name="Poumarat F."/>
            <person name="Sirand-Pugnet P."/>
            <person name="Thebault P."/>
            <person name="Theil S."/>
            <person name="Thiaucourt F."/>
            <person name="Citti C."/>
            <person name="Tardy F."/>
        </authorList>
    </citation>
    <scope>NUCLEOTIDE SEQUENCE [LARGE SCALE GENOMIC DNA]</scope>
    <source>
        <strain evidence="2 3">13926</strain>
    </source>
</reference>
<feature type="transmembrane region" description="Helical" evidence="1">
    <location>
        <begin position="73"/>
        <end position="93"/>
    </location>
</feature>
<keyword evidence="1" id="KW-0812">Transmembrane</keyword>